<sequence length="210" mass="22591">MDHDDFAVEPIKGLPELPPEGEQILWQGRPDAWALSWQALSLPWVAGYFALLAIWRFVSLMDLVPLRAAVGYAVPFLVLGGIVLALLIGFGVIQARSSVYTVTNRRIALRVGAALTLTLNLPYTKIAAADLAHGPRGTGTIALQLKGGPRFAYLTLWPHCRPWKIASPQPALRCIPEAGRVAAMIADAAQARLTTPQVERVAQAAAVAAE</sequence>
<dbReference type="Pfam" id="PF03703">
    <property type="entry name" value="bPH_2"/>
    <property type="match status" value="1"/>
</dbReference>
<comment type="caution">
    <text evidence="3">The sequence shown here is derived from an EMBL/GenBank/DDBJ whole genome shotgun (WGS) entry which is preliminary data.</text>
</comment>
<dbReference type="PATRIC" id="fig|1449350.3.peg.1810"/>
<organism evidence="3 4">
    <name type="scientific">Roseivivax halodurans JCM 10272</name>
    <dbReference type="NCBI Taxonomy" id="1449350"/>
    <lineage>
        <taxon>Bacteria</taxon>
        <taxon>Pseudomonadati</taxon>
        <taxon>Pseudomonadota</taxon>
        <taxon>Alphaproteobacteria</taxon>
        <taxon>Rhodobacterales</taxon>
        <taxon>Roseobacteraceae</taxon>
        <taxon>Roseivivax</taxon>
    </lineage>
</organism>
<accession>X7EFZ3</accession>
<dbReference type="NCBIfam" id="NF040894">
    <property type="entry name" value="puhB_PGC"/>
    <property type="match status" value="1"/>
</dbReference>
<dbReference type="STRING" id="1449350.OCH239_19525"/>
<keyword evidence="1" id="KW-0472">Membrane</keyword>
<gene>
    <name evidence="3" type="ORF">OCH239_19525</name>
</gene>
<dbReference type="InterPro" id="IPR005182">
    <property type="entry name" value="YdbS-like_PH"/>
</dbReference>
<protein>
    <submittedName>
        <fullName evidence="3">Photosynthetic complex assembly protein</fullName>
    </submittedName>
</protein>
<feature type="transmembrane region" description="Helical" evidence="1">
    <location>
        <begin position="35"/>
        <end position="58"/>
    </location>
</feature>
<keyword evidence="1" id="KW-1133">Transmembrane helix</keyword>
<dbReference type="RefSeq" id="WP_037261179.1">
    <property type="nucleotide sequence ID" value="NZ_JALZ01000007.1"/>
</dbReference>
<name>X7EFZ3_9RHOB</name>
<evidence type="ECO:0000259" key="2">
    <source>
        <dbReference type="Pfam" id="PF03703"/>
    </source>
</evidence>
<reference evidence="3 4" key="1">
    <citation type="submission" date="2014-01" db="EMBL/GenBank/DDBJ databases">
        <title>Roseivivax halodurans JCM 10272 Genome Sequencing.</title>
        <authorList>
            <person name="Lai Q."/>
            <person name="Li G."/>
            <person name="Shao Z."/>
        </authorList>
    </citation>
    <scope>NUCLEOTIDE SEQUENCE [LARGE SCALE GENOMIC DNA]</scope>
    <source>
        <strain evidence="3 4">JCM 10272</strain>
    </source>
</reference>
<proteinExistence type="predicted"/>
<dbReference type="AlphaFoldDB" id="X7EFZ3"/>
<dbReference type="OrthoDB" id="7345733at2"/>
<keyword evidence="4" id="KW-1185">Reference proteome</keyword>
<dbReference type="InterPro" id="IPR054839">
    <property type="entry name" value="puhB_PGC"/>
</dbReference>
<feature type="domain" description="YdbS-like PH" evidence="2">
    <location>
        <begin position="96"/>
        <end position="183"/>
    </location>
</feature>
<dbReference type="eggNOG" id="COG3428">
    <property type="taxonomic scope" value="Bacteria"/>
</dbReference>
<keyword evidence="1" id="KW-0812">Transmembrane</keyword>
<dbReference type="Proteomes" id="UP000022447">
    <property type="component" value="Unassembled WGS sequence"/>
</dbReference>
<evidence type="ECO:0000313" key="4">
    <source>
        <dbReference type="Proteomes" id="UP000022447"/>
    </source>
</evidence>
<evidence type="ECO:0000256" key="1">
    <source>
        <dbReference type="SAM" id="Phobius"/>
    </source>
</evidence>
<evidence type="ECO:0000313" key="3">
    <source>
        <dbReference type="EMBL" id="ETX14989.1"/>
    </source>
</evidence>
<feature type="transmembrane region" description="Helical" evidence="1">
    <location>
        <begin position="70"/>
        <end position="93"/>
    </location>
</feature>
<dbReference type="EMBL" id="JALZ01000007">
    <property type="protein sequence ID" value="ETX14989.1"/>
    <property type="molecule type" value="Genomic_DNA"/>
</dbReference>